<dbReference type="AlphaFoldDB" id="A0A6G1K132"/>
<gene>
    <name evidence="1" type="ORF">K504DRAFT_459609</name>
</gene>
<dbReference type="EMBL" id="MU005776">
    <property type="protein sequence ID" value="KAF2706313.1"/>
    <property type="molecule type" value="Genomic_DNA"/>
</dbReference>
<organism evidence="1 2">
    <name type="scientific">Pleomassaria siparia CBS 279.74</name>
    <dbReference type="NCBI Taxonomy" id="1314801"/>
    <lineage>
        <taxon>Eukaryota</taxon>
        <taxon>Fungi</taxon>
        <taxon>Dikarya</taxon>
        <taxon>Ascomycota</taxon>
        <taxon>Pezizomycotina</taxon>
        <taxon>Dothideomycetes</taxon>
        <taxon>Pleosporomycetidae</taxon>
        <taxon>Pleosporales</taxon>
        <taxon>Pleomassariaceae</taxon>
        <taxon>Pleomassaria</taxon>
    </lineage>
</organism>
<accession>A0A6G1K132</accession>
<reference evidence="1" key="1">
    <citation type="journal article" date="2020" name="Stud. Mycol.">
        <title>101 Dothideomycetes genomes: a test case for predicting lifestyles and emergence of pathogens.</title>
        <authorList>
            <person name="Haridas S."/>
            <person name="Albert R."/>
            <person name="Binder M."/>
            <person name="Bloem J."/>
            <person name="Labutti K."/>
            <person name="Salamov A."/>
            <person name="Andreopoulos B."/>
            <person name="Baker S."/>
            <person name="Barry K."/>
            <person name="Bills G."/>
            <person name="Bluhm B."/>
            <person name="Cannon C."/>
            <person name="Castanera R."/>
            <person name="Culley D."/>
            <person name="Daum C."/>
            <person name="Ezra D."/>
            <person name="Gonzalez J."/>
            <person name="Henrissat B."/>
            <person name="Kuo A."/>
            <person name="Liang C."/>
            <person name="Lipzen A."/>
            <person name="Lutzoni F."/>
            <person name="Magnuson J."/>
            <person name="Mondo S."/>
            <person name="Nolan M."/>
            <person name="Ohm R."/>
            <person name="Pangilinan J."/>
            <person name="Park H.-J."/>
            <person name="Ramirez L."/>
            <person name="Alfaro M."/>
            <person name="Sun H."/>
            <person name="Tritt A."/>
            <person name="Yoshinaga Y."/>
            <person name="Zwiers L.-H."/>
            <person name="Turgeon B."/>
            <person name="Goodwin S."/>
            <person name="Spatafora J."/>
            <person name="Crous P."/>
            <person name="Grigoriev I."/>
        </authorList>
    </citation>
    <scope>NUCLEOTIDE SEQUENCE</scope>
    <source>
        <strain evidence="1">CBS 279.74</strain>
    </source>
</reference>
<proteinExistence type="predicted"/>
<sequence length="51" mass="6059">MPEWTLLLDYFLSKRSTFRRPRGSHPDGLFNLQDLYLFVTRVALPNVIIHN</sequence>
<dbReference type="Proteomes" id="UP000799428">
    <property type="component" value="Unassembled WGS sequence"/>
</dbReference>
<evidence type="ECO:0000313" key="1">
    <source>
        <dbReference type="EMBL" id="KAF2706313.1"/>
    </source>
</evidence>
<protein>
    <submittedName>
        <fullName evidence="1">Uncharacterized protein</fullName>
    </submittedName>
</protein>
<dbReference type="OrthoDB" id="3780599at2759"/>
<evidence type="ECO:0000313" key="2">
    <source>
        <dbReference type="Proteomes" id="UP000799428"/>
    </source>
</evidence>
<keyword evidence="2" id="KW-1185">Reference proteome</keyword>
<name>A0A6G1K132_9PLEO</name>